<keyword evidence="2" id="KW-0812">Transmembrane</keyword>
<feature type="region of interest" description="Disordered" evidence="1">
    <location>
        <begin position="1"/>
        <end position="32"/>
    </location>
</feature>
<feature type="compositionally biased region" description="Polar residues" evidence="1">
    <location>
        <begin position="150"/>
        <end position="171"/>
    </location>
</feature>
<evidence type="ECO:0000313" key="3">
    <source>
        <dbReference type="EMBL" id="PCH43432.1"/>
    </source>
</evidence>
<dbReference type="AlphaFoldDB" id="A0A2H3JML4"/>
<dbReference type="OrthoDB" id="3184377at2759"/>
<dbReference type="EMBL" id="KB468146">
    <property type="protein sequence ID" value="PCH43432.1"/>
    <property type="molecule type" value="Genomic_DNA"/>
</dbReference>
<evidence type="ECO:0000256" key="2">
    <source>
        <dbReference type="SAM" id="Phobius"/>
    </source>
</evidence>
<keyword evidence="4" id="KW-1185">Reference proteome</keyword>
<dbReference type="OMA" id="WLYKRHR"/>
<sequence>MGRDARSAASSMPSLTLAVDSETPHQSEQASLHGHRALTPLISGAVSGGTIGVAWVVGLLIYFYRRWKGHRAVRSAGLRSHRELDVPPPKPEPYIIPPDPAVIQGVRAPGERVVFDDPRADEDGHPRHAITVPLAQIEMEEKGRQRDVGMTQSTSAPQLPTSNATGPSTSTAHDRSTRSPFSQPSIRFPDR</sequence>
<name>A0A2H3JML4_WOLCO</name>
<feature type="region of interest" description="Disordered" evidence="1">
    <location>
        <begin position="134"/>
        <end position="191"/>
    </location>
</feature>
<keyword evidence="2" id="KW-1133">Transmembrane helix</keyword>
<gene>
    <name evidence="3" type="ORF">WOLCODRAFT_164436</name>
</gene>
<protein>
    <submittedName>
        <fullName evidence="3">Uncharacterized protein</fullName>
    </submittedName>
</protein>
<feature type="transmembrane region" description="Helical" evidence="2">
    <location>
        <begin position="41"/>
        <end position="64"/>
    </location>
</feature>
<proteinExistence type="predicted"/>
<accession>A0A2H3JML4</accession>
<evidence type="ECO:0000256" key="1">
    <source>
        <dbReference type="SAM" id="MobiDB-lite"/>
    </source>
</evidence>
<dbReference type="Proteomes" id="UP000218811">
    <property type="component" value="Unassembled WGS sequence"/>
</dbReference>
<evidence type="ECO:0000313" key="4">
    <source>
        <dbReference type="Proteomes" id="UP000218811"/>
    </source>
</evidence>
<reference evidence="3 4" key="1">
    <citation type="journal article" date="2012" name="Science">
        <title>The Paleozoic origin of enzymatic lignin decomposition reconstructed from 31 fungal genomes.</title>
        <authorList>
            <person name="Floudas D."/>
            <person name="Binder M."/>
            <person name="Riley R."/>
            <person name="Barry K."/>
            <person name="Blanchette R.A."/>
            <person name="Henrissat B."/>
            <person name="Martinez A.T."/>
            <person name="Otillar R."/>
            <person name="Spatafora J.W."/>
            <person name="Yadav J.S."/>
            <person name="Aerts A."/>
            <person name="Benoit I."/>
            <person name="Boyd A."/>
            <person name="Carlson A."/>
            <person name="Copeland A."/>
            <person name="Coutinho P.M."/>
            <person name="de Vries R.P."/>
            <person name="Ferreira P."/>
            <person name="Findley K."/>
            <person name="Foster B."/>
            <person name="Gaskell J."/>
            <person name="Glotzer D."/>
            <person name="Gorecki P."/>
            <person name="Heitman J."/>
            <person name="Hesse C."/>
            <person name="Hori C."/>
            <person name="Igarashi K."/>
            <person name="Jurgens J.A."/>
            <person name="Kallen N."/>
            <person name="Kersten P."/>
            <person name="Kohler A."/>
            <person name="Kuees U."/>
            <person name="Kumar T.K.A."/>
            <person name="Kuo A."/>
            <person name="LaButti K."/>
            <person name="Larrondo L.F."/>
            <person name="Lindquist E."/>
            <person name="Ling A."/>
            <person name="Lombard V."/>
            <person name="Lucas S."/>
            <person name="Lundell T."/>
            <person name="Martin R."/>
            <person name="McLaughlin D.J."/>
            <person name="Morgenstern I."/>
            <person name="Morin E."/>
            <person name="Murat C."/>
            <person name="Nagy L.G."/>
            <person name="Nolan M."/>
            <person name="Ohm R.A."/>
            <person name="Patyshakuliyeva A."/>
            <person name="Rokas A."/>
            <person name="Ruiz-Duenas F.J."/>
            <person name="Sabat G."/>
            <person name="Salamov A."/>
            <person name="Samejima M."/>
            <person name="Schmutz J."/>
            <person name="Slot J.C."/>
            <person name="St John F."/>
            <person name="Stenlid J."/>
            <person name="Sun H."/>
            <person name="Sun S."/>
            <person name="Syed K."/>
            <person name="Tsang A."/>
            <person name="Wiebenga A."/>
            <person name="Young D."/>
            <person name="Pisabarro A."/>
            <person name="Eastwood D.C."/>
            <person name="Martin F."/>
            <person name="Cullen D."/>
            <person name="Grigoriev I.V."/>
            <person name="Hibbett D.S."/>
        </authorList>
    </citation>
    <scope>NUCLEOTIDE SEQUENCE [LARGE SCALE GENOMIC DNA]</scope>
    <source>
        <strain evidence="3 4">MD-104</strain>
    </source>
</reference>
<keyword evidence="2" id="KW-0472">Membrane</keyword>
<organism evidence="3 4">
    <name type="scientific">Wolfiporia cocos (strain MD-104)</name>
    <name type="common">Brown rot fungus</name>
    <dbReference type="NCBI Taxonomy" id="742152"/>
    <lineage>
        <taxon>Eukaryota</taxon>
        <taxon>Fungi</taxon>
        <taxon>Dikarya</taxon>
        <taxon>Basidiomycota</taxon>
        <taxon>Agaricomycotina</taxon>
        <taxon>Agaricomycetes</taxon>
        <taxon>Polyporales</taxon>
        <taxon>Phaeolaceae</taxon>
        <taxon>Wolfiporia</taxon>
    </lineage>
</organism>